<gene>
    <name evidence="2" type="ORF">BOKJ2_LOCUS6957</name>
</gene>
<comment type="caution">
    <text evidence="2">The sequence shown here is derived from an EMBL/GenBank/DDBJ whole genome shotgun (WGS) entry which is preliminary data.</text>
</comment>
<evidence type="ECO:0000256" key="1">
    <source>
        <dbReference type="SAM" id="Phobius"/>
    </source>
</evidence>
<proteinExistence type="predicted"/>
<dbReference type="AlphaFoldDB" id="A0A811KQ40"/>
<dbReference type="EMBL" id="CAJFDH010000003">
    <property type="protein sequence ID" value="CAD5217177.1"/>
    <property type="molecule type" value="Genomic_DNA"/>
</dbReference>
<evidence type="ECO:0000313" key="3">
    <source>
        <dbReference type="Proteomes" id="UP000614601"/>
    </source>
</evidence>
<keyword evidence="1" id="KW-0472">Membrane</keyword>
<accession>A0A811KQ40</accession>
<sequence length="159" mass="18810">MNNWKADASELRLKIEEYVVDQQYSISYFFVTLGGFTVLLLCSICSIWASYFLIITPRRRPKEMDKIERLRAIYEKPTYTIPIAYSFMFHDPPPQMPLEIQPDPSYTNPFCQVEKPPQLAEDLAREKKILEKEMKKFNDALQQRLHTSKKPVFPLLFKK</sequence>
<dbReference type="Proteomes" id="UP000783686">
    <property type="component" value="Unassembled WGS sequence"/>
</dbReference>
<keyword evidence="1" id="KW-1133">Transmembrane helix</keyword>
<protein>
    <submittedName>
        <fullName evidence="2">Uncharacterized protein</fullName>
    </submittedName>
</protein>
<dbReference type="EMBL" id="CAJFCW020000003">
    <property type="protein sequence ID" value="CAG9107261.1"/>
    <property type="molecule type" value="Genomic_DNA"/>
</dbReference>
<dbReference type="Proteomes" id="UP000614601">
    <property type="component" value="Unassembled WGS sequence"/>
</dbReference>
<feature type="transmembrane region" description="Helical" evidence="1">
    <location>
        <begin position="26"/>
        <end position="54"/>
    </location>
</feature>
<organism evidence="2 3">
    <name type="scientific">Bursaphelenchus okinawaensis</name>
    <dbReference type="NCBI Taxonomy" id="465554"/>
    <lineage>
        <taxon>Eukaryota</taxon>
        <taxon>Metazoa</taxon>
        <taxon>Ecdysozoa</taxon>
        <taxon>Nematoda</taxon>
        <taxon>Chromadorea</taxon>
        <taxon>Rhabditida</taxon>
        <taxon>Tylenchina</taxon>
        <taxon>Tylenchomorpha</taxon>
        <taxon>Aphelenchoidea</taxon>
        <taxon>Aphelenchoididae</taxon>
        <taxon>Bursaphelenchus</taxon>
    </lineage>
</organism>
<reference evidence="2" key="1">
    <citation type="submission" date="2020-09" db="EMBL/GenBank/DDBJ databases">
        <authorList>
            <person name="Kikuchi T."/>
        </authorList>
    </citation>
    <scope>NUCLEOTIDE SEQUENCE</scope>
    <source>
        <strain evidence="2">SH1</strain>
    </source>
</reference>
<evidence type="ECO:0000313" key="2">
    <source>
        <dbReference type="EMBL" id="CAD5217177.1"/>
    </source>
</evidence>
<keyword evidence="1" id="KW-0812">Transmembrane</keyword>
<keyword evidence="3" id="KW-1185">Reference proteome</keyword>
<name>A0A811KQ40_9BILA</name>